<comment type="similarity">
    <text evidence="1">Belongs to the ABC transporter superfamily.</text>
</comment>
<sequence>MNAIPTLELGDVTRRFGEQTVLDSISLAIPPGSFTSLLGASGCGKSTTLRIMAGLDRPTAGAVRLEGREVSALTAHERNIAMVFQSYALYPHLTVAQNIALPLTMKSLSALGRLPLLGTLIPGTAAARKEIQAKVSAAAEMLGLSHLLDRKPGTLSGGQKQRVALGRALVRDPVLFLLDEPLSNLDARLRVQMRAELVALHRRTGKPFVYVTHDQAEAMAMSDQVIVMIEGRIAQAGTPRELYERPASLAVAEFVGAHAINLITPQQGAGEMHSSAARAILGVRPEHVVPAPHGSFTAKLRSVEYLGSEIVLSLRTDQGVELKSIAPGTFEPPLPGDNVRLSFDPTCTHLFHPETGARIGGASECRS</sequence>
<keyword evidence="6" id="KW-1278">Translocase</keyword>
<keyword evidence="5 9" id="KW-0067">ATP-binding</keyword>
<dbReference type="EMBL" id="JBHSCW010000001">
    <property type="protein sequence ID" value="MFC4350453.1"/>
    <property type="molecule type" value="Genomic_DNA"/>
</dbReference>
<dbReference type="InterPro" id="IPR008995">
    <property type="entry name" value="Mo/tungstate-bd_C_term_dom"/>
</dbReference>
<proteinExistence type="inferred from homology"/>
<gene>
    <name evidence="9" type="ORF">ACFOW6_02725</name>
</gene>
<dbReference type="PANTHER" id="PTHR43875:SF15">
    <property type="entry name" value="TREHALOSE IMPORT ATP-BINDING PROTEIN SUGC"/>
    <property type="match status" value="1"/>
</dbReference>
<dbReference type="InterPro" id="IPR012340">
    <property type="entry name" value="NA-bd_OB-fold"/>
</dbReference>
<keyword evidence="3" id="KW-1003">Cell membrane</keyword>
<dbReference type="PANTHER" id="PTHR43875">
    <property type="entry name" value="MALTODEXTRIN IMPORT ATP-BINDING PROTEIN MSMX"/>
    <property type="match status" value="1"/>
</dbReference>
<keyword evidence="4" id="KW-0547">Nucleotide-binding</keyword>
<dbReference type="Pfam" id="PF00005">
    <property type="entry name" value="ABC_tran"/>
    <property type="match status" value="1"/>
</dbReference>
<dbReference type="InterPro" id="IPR013611">
    <property type="entry name" value="Transp-assoc_OB_typ2"/>
</dbReference>
<dbReference type="SUPFAM" id="SSF52540">
    <property type="entry name" value="P-loop containing nucleoside triphosphate hydrolases"/>
    <property type="match status" value="1"/>
</dbReference>
<evidence type="ECO:0000256" key="4">
    <source>
        <dbReference type="ARBA" id="ARBA00022741"/>
    </source>
</evidence>
<accession>A0ABV8UGN4</accession>
<feature type="domain" description="ABC transporter" evidence="8">
    <location>
        <begin position="7"/>
        <end position="255"/>
    </location>
</feature>
<organism evidence="9 10">
    <name type="scientific">Fodinicurvata halophila</name>
    <dbReference type="NCBI Taxonomy" id="1419723"/>
    <lineage>
        <taxon>Bacteria</taxon>
        <taxon>Pseudomonadati</taxon>
        <taxon>Pseudomonadota</taxon>
        <taxon>Alphaproteobacteria</taxon>
        <taxon>Rhodospirillales</taxon>
        <taxon>Rhodovibrionaceae</taxon>
        <taxon>Fodinicurvata</taxon>
    </lineage>
</organism>
<keyword evidence="2" id="KW-0813">Transport</keyword>
<dbReference type="Pfam" id="PF08402">
    <property type="entry name" value="TOBE_2"/>
    <property type="match status" value="1"/>
</dbReference>
<dbReference type="InterPro" id="IPR003439">
    <property type="entry name" value="ABC_transporter-like_ATP-bd"/>
</dbReference>
<keyword evidence="10" id="KW-1185">Reference proteome</keyword>
<dbReference type="PROSITE" id="PS50893">
    <property type="entry name" value="ABC_TRANSPORTER_2"/>
    <property type="match status" value="1"/>
</dbReference>
<evidence type="ECO:0000256" key="2">
    <source>
        <dbReference type="ARBA" id="ARBA00022448"/>
    </source>
</evidence>
<dbReference type="SUPFAM" id="SSF50331">
    <property type="entry name" value="MOP-like"/>
    <property type="match status" value="1"/>
</dbReference>
<evidence type="ECO:0000313" key="9">
    <source>
        <dbReference type="EMBL" id="MFC4350453.1"/>
    </source>
</evidence>
<dbReference type="SMART" id="SM00382">
    <property type="entry name" value="AAA"/>
    <property type="match status" value="1"/>
</dbReference>
<dbReference type="Gene3D" id="2.40.50.100">
    <property type="match status" value="1"/>
</dbReference>
<dbReference type="Gene3D" id="2.40.50.140">
    <property type="entry name" value="Nucleic acid-binding proteins"/>
    <property type="match status" value="1"/>
</dbReference>
<evidence type="ECO:0000256" key="5">
    <source>
        <dbReference type="ARBA" id="ARBA00022840"/>
    </source>
</evidence>
<evidence type="ECO:0000256" key="1">
    <source>
        <dbReference type="ARBA" id="ARBA00005417"/>
    </source>
</evidence>
<dbReference type="InterPro" id="IPR047641">
    <property type="entry name" value="ABC_transpr_MalK/UgpC-like"/>
</dbReference>
<evidence type="ECO:0000259" key="8">
    <source>
        <dbReference type="PROSITE" id="PS50893"/>
    </source>
</evidence>
<evidence type="ECO:0000256" key="3">
    <source>
        <dbReference type="ARBA" id="ARBA00022475"/>
    </source>
</evidence>
<evidence type="ECO:0000256" key="7">
    <source>
        <dbReference type="ARBA" id="ARBA00023136"/>
    </source>
</evidence>
<dbReference type="RefSeq" id="WP_382420789.1">
    <property type="nucleotide sequence ID" value="NZ_JBHSCW010000001.1"/>
</dbReference>
<evidence type="ECO:0000256" key="6">
    <source>
        <dbReference type="ARBA" id="ARBA00022967"/>
    </source>
</evidence>
<name>A0ABV8UGN4_9PROT</name>
<keyword evidence="7" id="KW-0472">Membrane</keyword>
<dbReference type="Proteomes" id="UP001595799">
    <property type="component" value="Unassembled WGS sequence"/>
</dbReference>
<dbReference type="GO" id="GO:0005524">
    <property type="term" value="F:ATP binding"/>
    <property type="evidence" value="ECO:0007669"/>
    <property type="project" value="UniProtKB-KW"/>
</dbReference>
<evidence type="ECO:0000313" key="10">
    <source>
        <dbReference type="Proteomes" id="UP001595799"/>
    </source>
</evidence>
<comment type="caution">
    <text evidence="9">The sequence shown here is derived from an EMBL/GenBank/DDBJ whole genome shotgun (WGS) entry which is preliminary data.</text>
</comment>
<reference evidence="10" key="1">
    <citation type="journal article" date="2019" name="Int. J. Syst. Evol. Microbiol.">
        <title>The Global Catalogue of Microorganisms (GCM) 10K type strain sequencing project: providing services to taxonomists for standard genome sequencing and annotation.</title>
        <authorList>
            <consortium name="The Broad Institute Genomics Platform"/>
            <consortium name="The Broad Institute Genome Sequencing Center for Infectious Disease"/>
            <person name="Wu L."/>
            <person name="Ma J."/>
        </authorList>
    </citation>
    <scope>NUCLEOTIDE SEQUENCE [LARGE SCALE GENOMIC DNA]</scope>
    <source>
        <strain evidence="10">CECT 8472</strain>
    </source>
</reference>
<dbReference type="Gene3D" id="3.40.50.300">
    <property type="entry name" value="P-loop containing nucleotide triphosphate hydrolases"/>
    <property type="match status" value="1"/>
</dbReference>
<dbReference type="PROSITE" id="PS00211">
    <property type="entry name" value="ABC_TRANSPORTER_1"/>
    <property type="match status" value="1"/>
</dbReference>
<dbReference type="InterPro" id="IPR017871">
    <property type="entry name" value="ABC_transporter-like_CS"/>
</dbReference>
<protein>
    <submittedName>
        <fullName evidence="9">ABC transporter ATP-binding protein</fullName>
    </submittedName>
</protein>
<dbReference type="InterPro" id="IPR027417">
    <property type="entry name" value="P-loop_NTPase"/>
</dbReference>
<dbReference type="InterPro" id="IPR003593">
    <property type="entry name" value="AAA+_ATPase"/>
</dbReference>